<accession>A0A8S5LNA4</accession>
<dbReference type="Gene3D" id="1.10.10.10">
    <property type="entry name" value="Winged helix-like DNA-binding domain superfamily/Winged helix DNA-binding domain"/>
    <property type="match status" value="1"/>
</dbReference>
<name>A0A8S5LNA4_9CAUD</name>
<reference evidence="1" key="1">
    <citation type="journal article" date="2021" name="Proc. Natl. Acad. Sci. U.S.A.">
        <title>A Catalog of Tens of Thousands of Viruses from Human Metagenomes Reveals Hidden Associations with Chronic Diseases.</title>
        <authorList>
            <person name="Tisza M.J."/>
            <person name="Buck C.B."/>
        </authorList>
    </citation>
    <scope>NUCLEOTIDE SEQUENCE</scope>
    <source>
        <strain evidence="1">Ctsf32</strain>
    </source>
</reference>
<protein>
    <submittedName>
        <fullName evidence="1">Multiple antibiotic resistance protein MarR/DNA family protein, HTH motif.67A</fullName>
    </submittedName>
</protein>
<dbReference type="InterPro" id="IPR036390">
    <property type="entry name" value="WH_DNA-bd_sf"/>
</dbReference>
<dbReference type="InterPro" id="IPR036388">
    <property type="entry name" value="WH-like_DNA-bd_sf"/>
</dbReference>
<evidence type="ECO:0000313" key="1">
    <source>
        <dbReference type="EMBL" id="DAD71481.1"/>
    </source>
</evidence>
<dbReference type="EMBL" id="BK015882">
    <property type="protein sequence ID" value="DAD71481.1"/>
    <property type="molecule type" value="Genomic_DNA"/>
</dbReference>
<organism evidence="1">
    <name type="scientific">Siphoviridae sp. ctsf32</name>
    <dbReference type="NCBI Taxonomy" id="2827594"/>
    <lineage>
        <taxon>Viruses</taxon>
        <taxon>Duplodnaviria</taxon>
        <taxon>Heunggongvirae</taxon>
        <taxon>Uroviricota</taxon>
        <taxon>Caudoviricetes</taxon>
    </lineage>
</organism>
<proteinExistence type="predicted"/>
<sequence length="74" mass="8739">MSLITSDILRIIDRSGADPTFTEIFARLSYATHTEVRDTLRWLERKGLIVSYYCPSMRQHRYYLSAKAEHLMNE</sequence>
<dbReference type="SUPFAM" id="SSF46785">
    <property type="entry name" value="Winged helix' DNA-binding domain"/>
    <property type="match status" value="1"/>
</dbReference>